<reference evidence="3" key="1">
    <citation type="submission" date="2016-10" db="EMBL/GenBank/DDBJ databases">
        <authorList>
            <person name="Varghese N."/>
            <person name="Submissions S."/>
        </authorList>
    </citation>
    <scope>NUCLEOTIDE SEQUENCE [LARGE SCALE GENOMIC DNA]</scope>
    <source>
        <strain evidence="3">DSM 22427</strain>
    </source>
</reference>
<dbReference type="Proteomes" id="UP000199199">
    <property type="component" value="Unassembled WGS sequence"/>
</dbReference>
<dbReference type="EMBL" id="FOZS01000001">
    <property type="protein sequence ID" value="SFS48736.1"/>
    <property type="molecule type" value="Genomic_DNA"/>
</dbReference>
<dbReference type="Gene3D" id="3.30.420.10">
    <property type="entry name" value="Ribonuclease H-like superfamily/Ribonuclease H"/>
    <property type="match status" value="1"/>
</dbReference>
<evidence type="ECO:0000256" key="1">
    <source>
        <dbReference type="SAM" id="MobiDB-lite"/>
    </source>
</evidence>
<protein>
    <submittedName>
        <fullName evidence="2">Ribonuclease HI</fullName>
    </submittedName>
</protein>
<evidence type="ECO:0000313" key="2">
    <source>
        <dbReference type="EMBL" id="SFS48736.1"/>
    </source>
</evidence>
<feature type="compositionally biased region" description="Pro residues" evidence="1">
    <location>
        <begin position="249"/>
        <end position="263"/>
    </location>
</feature>
<evidence type="ECO:0000313" key="3">
    <source>
        <dbReference type="Proteomes" id="UP000199199"/>
    </source>
</evidence>
<gene>
    <name evidence="2" type="ORF">SAMN04488556_1068</name>
</gene>
<dbReference type="InterPro" id="IPR036397">
    <property type="entry name" value="RNaseH_sf"/>
</dbReference>
<dbReference type="GO" id="GO:0003676">
    <property type="term" value="F:nucleic acid binding"/>
    <property type="evidence" value="ECO:0007669"/>
    <property type="project" value="InterPro"/>
</dbReference>
<keyword evidence="3" id="KW-1185">Reference proteome</keyword>
<feature type="region of interest" description="Disordered" evidence="1">
    <location>
        <begin position="245"/>
        <end position="274"/>
    </location>
</feature>
<accession>A0A1I6Q8D6</accession>
<organism evidence="2 3">
    <name type="scientific">Halostagnicola kamekurae</name>
    <dbReference type="NCBI Taxonomy" id="619731"/>
    <lineage>
        <taxon>Archaea</taxon>
        <taxon>Methanobacteriati</taxon>
        <taxon>Methanobacteriota</taxon>
        <taxon>Stenosarchaea group</taxon>
        <taxon>Halobacteria</taxon>
        <taxon>Halobacteriales</taxon>
        <taxon>Natrialbaceae</taxon>
        <taxon>Halostagnicola</taxon>
    </lineage>
</organism>
<sequence>MRADFDAAIVLARATLQVGPNWEGSGTYWQSRIWCIAQLPALFEAISRADTWQNFKLPSEPTCGMAAHGRPALRDLFDESPTPHIAHPPRTHHRDFYVATDGSFRQTGGGLGAVIETRDGTRVARVATADAPPDNNVAEYRALHLGLDVLAARAPKHASVGVLIDHDSLASNVNNAILATNHPDRKPPRPFSIPSNTEHHWRGIRARVNGFDEIRAARIDSDQNPAHALANEPSQYEHVNRELDRCVLPDPPEPTISEVPPPSRANRNGGRASD</sequence>
<dbReference type="SUPFAM" id="SSF53098">
    <property type="entry name" value="Ribonuclease H-like"/>
    <property type="match status" value="1"/>
</dbReference>
<dbReference type="InterPro" id="IPR012337">
    <property type="entry name" value="RNaseH-like_sf"/>
</dbReference>
<proteinExistence type="predicted"/>
<dbReference type="AlphaFoldDB" id="A0A1I6Q8D6"/>
<name>A0A1I6Q8D6_9EURY</name>